<dbReference type="AlphaFoldDB" id="A0A7G9YWU3"/>
<gene>
    <name evidence="1" type="ORF">BDIGKBFL_00034</name>
</gene>
<proteinExistence type="predicted"/>
<reference evidence="1" key="1">
    <citation type="submission" date="2020-06" db="EMBL/GenBank/DDBJ databases">
        <title>Unique genomic features of the anaerobic methanotrophic archaea.</title>
        <authorList>
            <person name="Chadwick G.L."/>
            <person name="Skennerton C.T."/>
            <person name="Laso-Perez R."/>
            <person name="Leu A.O."/>
            <person name="Speth D.R."/>
            <person name="Yu H."/>
            <person name="Morgan-Lang C."/>
            <person name="Hatzenpichler R."/>
            <person name="Goudeau D."/>
            <person name="Malmstrom R."/>
            <person name="Brazelton W.J."/>
            <person name="Woyke T."/>
            <person name="Hallam S.J."/>
            <person name="Tyson G.W."/>
            <person name="Wegener G."/>
            <person name="Boetius A."/>
            <person name="Orphan V."/>
        </authorList>
    </citation>
    <scope>NUCLEOTIDE SEQUENCE</scope>
</reference>
<name>A0A7G9YWU3_9EURY</name>
<accession>A0A7G9YWU3</accession>
<organism evidence="1">
    <name type="scientific">Candidatus Methanophagaceae archaeon ANME-1 ERB6</name>
    <dbReference type="NCBI Taxonomy" id="2759912"/>
    <lineage>
        <taxon>Archaea</taxon>
        <taxon>Methanobacteriati</taxon>
        <taxon>Methanobacteriota</taxon>
        <taxon>Stenosarchaea group</taxon>
        <taxon>Methanomicrobia</taxon>
        <taxon>Candidatus Methanophagales</taxon>
        <taxon>Candidatus Methanophagaceae</taxon>
    </lineage>
</organism>
<dbReference type="EMBL" id="MT631511">
    <property type="protein sequence ID" value="QNO52477.1"/>
    <property type="molecule type" value="Genomic_DNA"/>
</dbReference>
<evidence type="ECO:0000313" key="1">
    <source>
        <dbReference type="EMBL" id="QNO52477.1"/>
    </source>
</evidence>
<sequence length="126" mass="14611">MAVLINKNGNIVATHSIKISGHYDPERWDRDKVREFIEEKMQLLRDKADIELLQVNGDNIDVVVYVSEPDNPLHIIKSYAHFWMMTNDITGQNGLFVDKVDVDESNFENGMYLVVGHYKNKNKTMK</sequence>
<protein>
    <submittedName>
        <fullName evidence="1">Uncharacterized protein</fullName>
    </submittedName>
</protein>